<name>A0ABR4XVN8_9BACI</name>
<dbReference type="Proteomes" id="UP000030487">
    <property type="component" value="Unassembled WGS sequence"/>
</dbReference>
<protein>
    <submittedName>
        <fullName evidence="1">Uncharacterized protein</fullName>
    </submittedName>
</protein>
<sequence>MDRCCHSSLLHIEISAYPLFNRLFCFLQLVRKKKRHVSSMVDWSGASVTPRGFSVTGETLERTQVSEAAHQTPPGKDAGGAEINPLALLKGLFLLVT</sequence>
<evidence type="ECO:0000313" key="2">
    <source>
        <dbReference type="Proteomes" id="UP000030487"/>
    </source>
</evidence>
<keyword evidence="2" id="KW-1185">Reference proteome</keyword>
<accession>A0ABR4XVN8</accession>
<dbReference type="EMBL" id="JPVR01000079">
    <property type="protein sequence ID" value="KGR82449.1"/>
    <property type="molecule type" value="Genomic_DNA"/>
</dbReference>
<comment type="caution">
    <text evidence="1">The sequence shown here is derived from an EMBL/GenBank/DDBJ whole genome shotgun (WGS) entry which is preliminary data.</text>
</comment>
<evidence type="ECO:0000313" key="1">
    <source>
        <dbReference type="EMBL" id="KGR82449.1"/>
    </source>
</evidence>
<gene>
    <name evidence="1" type="ORF">CD31_18610</name>
</gene>
<proteinExistence type="predicted"/>
<reference evidence="1 2" key="1">
    <citation type="submission" date="2014-02" db="EMBL/GenBank/DDBJ databases">
        <title>Draft genome sequence of Lysinibacillus boronitolerans NBRC 103108.</title>
        <authorList>
            <person name="Zhang F."/>
            <person name="Wang G."/>
            <person name="Zhang L."/>
        </authorList>
    </citation>
    <scope>NUCLEOTIDE SEQUENCE [LARGE SCALE GENOMIC DNA]</scope>
    <source>
        <strain evidence="1 2">NBRC 103108</strain>
    </source>
</reference>
<organism evidence="1 2">
    <name type="scientific">Lysinibacillus boronitolerans JCM 21713 = 10a = NBRC 103108</name>
    <dbReference type="NCBI Taxonomy" id="1294264"/>
    <lineage>
        <taxon>Bacteria</taxon>
        <taxon>Bacillati</taxon>
        <taxon>Bacillota</taxon>
        <taxon>Bacilli</taxon>
        <taxon>Bacillales</taxon>
        <taxon>Bacillaceae</taxon>
        <taxon>Lysinibacillus</taxon>
    </lineage>
</organism>